<dbReference type="EMBL" id="CAJNOJ010001171">
    <property type="protein sequence ID" value="CAF1545173.1"/>
    <property type="molecule type" value="Genomic_DNA"/>
</dbReference>
<evidence type="ECO:0000313" key="2">
    <source>
        <dbReference type="EMBL" id="CAF1643396.1"/>
    </source>
</evidence>
<dbReference type="EMBL" id="CAJNOR010009314">
    <property type="protein sequence ID" value="CAF1643396.1"/>
    <property type="molecule type" value="Genomic_DNA"/>
</dbReference>
<protein>
    <submittedName>
        <fullName evidence="1">Uncharacterized protein</fullName>
    </submittedName>
</protein>
<dbReference type="Proteomes" id="UP000663828">
    <property type="component" value="Unassembled WGS sequence"/>
</dbReference>
<gene>
    <name evidence="1" type="ORF">EDS130_LOCUS45604</name>
    <name evidence="2" type="ORF">XAT740_LOCUS53709</name>
</gene>
<keyword evidence="3" id="KW-1185">Reference proteome</keyword>
<dbReference type="Proteomes" id="UP000663852">
    <property type="component" value="Unassembled WGS sequence"/>
</dbReference>
<sequence>MLQNILLIWLNSNINAENSHDYRNTIDQLRCVVNNINVFNDVDQCVDFFTDVYSENVFMIISGELCQNAVPLVHDVAQLHAIFIFCSNCNNEKRYEEWAKEWTKTKGVFSQIPSILEALKKAAQQLEQNAILMSFLNANDDK</sequence>
<evidence type="ECO:0000313" key="1">
    <source>
        <dbReference type="EMBL" id="CAF1545173.1"/>
    </source>
</evidence>
<comment type="caution">
    <text evidence="1">The sequence shown here is derived from an EMBL/GenBank/DDBJ whole genome shotgun (WGS) entry which is preliminary data.</text>
</comment>
<dbReference type="AlphaFoldDB" id="A0A815WK84"/>
<proteinExistence type="predicted"/>
<name>A0A815WK84_ADIRI</name>
<accession>A0A815WK84</accession>
<evidence type="ECO:0000313" key="4">
    <source>
        <dbReference type="Proteomes" id="UP000663852"/>
    </source>
</evidence>
<organism evidence="1 4">
    <name type="scientific">Adineta ricciae</name>
    <name type="common">Rotifer</name>
    <dbReference type="NCBI Taxonomy" id="249248"/>
    <lineage>
        <taxon>Eukaryota</taxon>
        <taxon>Metazoa</taxon>
        <taxon>Spiralia</taxon>
        <taxon>Gnathifera</taxon>
        <taxon>Rotifera</taxon>
        <taxon>Eurotatoria</taxon>
        <taxon>Bdelloidea</taxon>
        <taxon>Adinetida</taxon>
        <taxon>Adinetidae</taxon>
        <taxon>Adineta</taxon>
    </lineage>
</organism>
<evidence type="ECO:0000313" key="3">
    <source>
        <dbReference type="Proteomes" id="UP000663828"/>
    </source>
</evidence>
<reference evidence="1" key="1">
    <citation type="submission" date="2021-02" db="EMBL/GenBank/DDBJ databases">
        <authorList>
            <person name="Nowell W R."/>
        </authorList>
    </citation>
    <scope>NUCLEOTIDE SEQUENCE</scope>
</reference>